<keyword evidence="3" id="KW-0479">Metal-binding</keyword>
<dbReference type="UniPathway" id="UPA00782"/>
<evidence type="ECO:0000313" key="8">
    <source>
        <dbReference type="EMBL" id="CVK16018.1"/>
    </source>
</evidence>
<gene>
    <name evidence="8" type="ORF">Ga0061079_104137</name>
</gene>
<dbReference type="PANTHER" id="PTHR43273">
    <property type="entry name" value="ANAEROBIC SULFATASE-MATURATING ENZYME HOMOLOG ASLB-RELATED"/>
    <property type="match status" value="1"/>
</dbReference>
<evidence type="ECO:0000256" key="2">
    <source>
        <dbReference type="ARBA" id="ARBA00022691"/>
    </source>
</evidence>
<dbReference type="InterPro" id="IPR013785">
    <property type="entry name" value="Aldolase_TIM"/>
</dbReference>
<dbReference type="GO" id="GO:0016491">
    <property type="term" value="F:oxidoreductase activity"/>
    <property type="evidence" value="ECO:0007669"/>
    <property type="project" value="InterPro"/>
</dbReference>
<dbReference type="InterPro" id="IPR007197">
    <property type="entry name" value="rSAM"/>
</dbReference>
<proteinExistence type="inferred from homology"/>
<dbReference type="EMBL" id="FCOR01000004">
    <property type="protein sequence ID" value="CVK16018.1"/>
    <property type="molecule type" value="Genomic_DNA"/>
</dbReference>
<evidence type="ECO:0000256" key="1">
    <source>
        <dbReference type="ARBA" id="ARBA00001966"/>
    </source>
</evidence>
<accession>A0A0X3AQ74</accession>
<dbReference type="OrthoDB" id="9808591at2"/>
<dbReference type="NCBIfam" id="TIGR04085">
    <property type="entry name" value="rSAM_more_4Fe4S"/>
    <property type="match status" value="1"/>
</dbReference>
<dbReference type="PROSITE" id="PS51918">
    <property type="entry name" value="RADICAL_SAM"/>
    <property type="match status" value="1"/>
</dbReference>
<dbReference type="SUPFAM" id="SSF102114">
    <property type="entry name" value="Radical SAM enzymes"/>
    <property type="match status" value="1"/>
</dbReference>
<dbReference type="InterPro" id="IPR023885">
    <property type="entry name" value="4Fe4S-binding_SPASM_dom"/>
</dbReference>
<comment type="similarity">
    <text evidence="6">Belongs to the radical SAM superfamily. Anaerobic sulfatase-maturating enzyme family.</text>
</comment>
<comment type="cofactor">
    <cofactor evidence="1">
        <name>[4Fe-4S] cluster</name>
        <dbReference type="ChEBI" id="CHEBI:49883"/>
    </cofactor>
</comment>
<keyword evidence="9" id="KW-1185">Reference proteome</keyword>
<evidence type="ECO:0000256" key="4">
    <source>
        <dbReference type="ARBA" id="ARBA00023004"/>
    </source>
</evidence>
<dbReference type="Pfam" id="PF04055">
    <property type="entry name" value="Radical_SAM"/>
    <property type="match status" value="1"/>
</dbReference>
<sequence length="433" mass="50963">MKYSFYNTFIPYRDKFALYNTFEQKVIFIEEGLKDLLNNKSCDEIKIIHPEFFNYLFDNNFILNSKEDELEKVKKLSKKIDGDLTTFMLIVNPTMNCNFKCWYCYESHIKSSRMKESEINKIKLLIDKITFEKELINFNLYFFGGEPLLYFDKIVVSLIDYCSELCEKRNKNLHISFTTNGFLINKSFINYFKSRNKTCHLQITFDGYGEEHDKVRYVNKTKGSYYQIVDNIKLLINNQFRVTARVNYTDENIADTGKIADDFKDVNPEIIEKYLRFDFHRVWQNDNGKEISKILAYELQSMKEKGIKTACIRTVNNVLDSCYADKRNSVVVNFNGDIFKCTARDFSSNNRVGYLSNNGELIWKDNHLEERMNSKFRNAPCLKCELLPICNGGCSQHAIEHLKKNEEYCIYGGKEEKDKVLLAKIDEIVENIQ</sequence>
<dbReference type="Proteomes" id="UP000182761">
    <property type="component" value="Unassembled WGS sequence"/>
</dbReference>
<reference evidence="8 9" key="1">
    <citation type="submission" date="2016-01" db="EMBL/GenBank/DDBJ databases">
        <authorList>
            <person name="McClelland M."/>
            <person name="Jain A."/>
            <person name="Saraogi P."/>
            <person name="Mendelson R."/>
            <person name="Westerman R."/>
            <person name="SanMiguel P."/>
            <person name="Csonka L."/>
        </authorList>
    </citation>
    <scope>NUCLEOTIDE SEQUENCE [LARGE SCALE GENOMIC DNA]</scope>
    <source>
        <strain evidence="8 9">R-53146</strain>
    </source>
</reference>
<evidence type="ECO:0000256" key="6">
    <source>
        <dbReference type="ARBA" id="ARBA00023601"/>
    </source>
</evidence>
<dbReference type="GO" id="GO:0046872">
    <property type="term" value="F:metal ion binding"/>
    <property type="evidence" value="ECO:0007669"/>
    <property type="project" value="UniProtKB-KW"/>
</dbReference>
<keyword evidence="4" id="KW-0408">Iron</keyword>
<evidence type="ECO:0000259" key="7">
    <source>
        <dbReference type="PROSITE" id="PS51918"/>
    </source>
</evidence>
<dbReference type="InterPro" id="IPR058240">
    <property type="entry name" value="rSAM_sf"/>
</dbReference>
<dbReference type="SFLD" id="SFLDG01067">
    <property type="entry name" value="SPASM/twitch_domain_containing"/>
    <property type="match status" value="1"/>
</dbReference>
<dbReference type="AlphaFoldDB" id="A0A0X3AQ74"/>
<evidence type="ECO:0000256" key="3">
    <source>
        <dbReference type="ARBA" id="ARBA00022723"/>
    </source>
</evidence>
<dbReference type="Gene3D" id="3.20.20.70">
    <property type="entry name" value="Aldolase class I"/>
    <property type="match status" value="1"/>
</dbReference>
<protein>
    <recommendedName>
        <fullName evidence="7">Radical SAM core domain-containing protein</fullName>
    </recommendedName>
</protein>
<name>A0A0X3AQ74_9FLAO</name>
<keyword evidence="2" id="KW-0949">S-adenosyl-L-methionine</keyword>
<dbReference type="RefSeq" id="WP_055425227.1">
    <property type="nucleotide sequence ID" value="NZ_FCOR01000004.1"/>
</dbReference>
<evidence type="ECO:0000256" key="5">
    <source>
        <dbReference type="ARBA" id="ARBA00023014"/>
    </source>
</evidence>
<dbReference type="PANTHER" id="PTHR43273:SF3">
    <property type="entry name" value="ANAEROBIC SULFATASE-MATURATING ENZYME HOMOLOG ASLB-RELATED"/>
    <property type="match status" value="1"/>
</dbReference>
<dbReference type="SFLD" id="SFLDS00029">
    <property type="entry name" value="Radical_SAM"/>
    <property type="match status" value="1"/>
</dbReference>
<dbReference type="GO" id="GO:0051536">
    <property type="term" value="F:iron-sulfur cluster binding"/>
    <property type="evidence" value="ECO:0007669"/>
    <property type="project" value="UniProtKB-KW"/>
</dbReference>
<dbReference type="STRING" id="1586267.GCA_001418685_00856"/>
<feature type="domain" description="Radical SAM core" evidence="7">
    <location>
        <begin position="80"/>
        <end position="310"/>
    </location>
</feature>
<organism evidence="8 9">
    <name type="scientific">Apibacter mensalis</name>
    <dbReference type="NCBI Taxonomy" id="1586267"/>
    <lineage>
        <taxon>Bacteria</taxon>
        <taxon>Pseudomonadati</taxon>
        <taxon>Bacteroidota</taxon>
        <taxon>Flavobacteriia</taxon>
        <taxon>Flavobacteriales</taxon>
        <taxon>Weeksellaceae</taxon>
        <taxon>Apibacter</taxon>
    </lineage>
</organism>
<evidence type="ECO:0000313" key="9">
    <source>
        <dbReference type="Proteomes" id="UP000182761"/>
    </source>
</evidence>
<dbReference type="CDD" id="cd01335">
    <property type="entry name" value="Radical_SAM"/>
    <property type="match status" value="1"/>
</dbReference>
<keyword evidence="5" id="KW-0411">Iron-sulfur</keyword>
<dbReference type="InterPro" id="IPR023867">
    <property type="entry name" value="Sulphatase_maturase_rSAM"/>
</dbReference>